<feature type="transmembrane region" description="Helical" evidence="2">
    <location>
        <begin position="365"/>
        <end position="384"/>
    </location>
</feature>
<feature type="transmembrane region" description="Helical" evidence="2">
    <location>
        <begin position="109"/>
        <end position="127"/>
    </location>
</feature>
<feature type="region of interest" description="Disordered" evidence="1">
    <location>
        <begin position="142"/>
        <end position="170"/>
    </location>
</feature>
<protein>
    <submittedName>
        <fullName evidence="3">Uncharacterized protein</fullName>
    </submittedName>
</protein>
<proteinExistence type="predicted"/>
<dbReference type="OrthoDB" id="46973at2759"/>
<feature type="transmembrane region" description="Helical" evidence="2">
    <location>
        <begin position="71"/>
        <end position="97"/>
    </location>
</feature>
<name>A0A830HP97_9CHLO</name>
<sequence>MPPSSSSSSSSFEVSLSSPSSADSAAATRQPASITELSILLFAPAVCFFLGALIMFFSFRIDGRQHGTATALSPVVLAAMQHLAAGLVTAAIAVELVPELLTARGNNRAILSLIVGFIAGVMGMLLLDNMCSHNNDDADDDGESFGCGDASSTRGEEEDGLLSISSADQQQQNDDAFAKAIVECRREGKRGRACRTCAEARLAAAIAAGEIEPPASPTLSTTSSICSRRSLRIHSLFPTVMCAAVALDGFVDGSLIGMSGAILDLKAAILLSVSLTVEMSFLGATLGLALIPAKSSTRVALSTFSFASLAIPFGGTIASLLGSMVREHIEIKVGFLSFGTAALLFLVTEELLLDAHDDGRRHLPVWVDLLFFLGFLLSVVASIAV</sequence>
<accession>A0A830HP97</accession>
<feature type="transmembrane region" description="Helical" evidence="2">
    <location>
        <begin position="39"/>
        <end position="59"/>
    </location>
</feature>
<keyword evidence="2" id="KW-1133">Transmembrane helix</keyword>
<dbReference type="Proteomes" id="UP000660262">
    <property type="component" value="Unassembled WGS sequence"/>
</dbReference>
<keyword evidence="2" id="KW-0472">Membrane</keyword>
<gene>
    <name evidence="3" type="ORF">PPROV_000636200</name>
</gene>
<keyword evidence="4" id="KW-1185">Reference proteome</keyword>
<dbReference type="AlphaFoldDB" id="A0A830HP97"/>
<comment type="caution">
    <text evidence="3">The sequence shown here is derived from an EMBL/GenBank/DDBJ whole genome shotgun (WGS) entry which is preliminary data.</text>
</comment>
<keyword evidence="2" id="KW-0812">Transmembrane</keyword>
<evidence type="ECO:0000256" key="2">
    <source>
        <dbReference type="SAM" id="Phobius"/>
    </source>
</evidence>
<evidence type="ECO:0000313" key="3">
    <source>
        <dbReference type="EMBL" id="GHP07620.1"/>
    </source>
</evidence>
<feature type="transmembrane region" description="Helical" evidence="2">
    <location>
        <begin position="269"/>
        <end position="292"/>
    </location>
</feature>
<feature type="transmembrane region" description="Helical" evidence="2">
    <location>
        <begin position="333"/>
        <end position="353"/>
    </location>
</feature>
<feature type="transmembrane region" description="Helical" evidence="2">
    <location>
        <begin position="299"/>
        <end position="321"/>
    </location>
</feature>
<reference evidence="3" key="1">
    <citation type="submission" date="2020-10" db="EMBL/GenBank/DDBJ databases">
        <title>Unveiling of a novel bifunctional photoreceptor, Dualchrome1, isolated from a cosmopolitan green alga.</title>
        <authorList>
            <person name="Suzuki S."/>
            <person name="Kawachi M."/>
        </authorList>
    </citation>
    <scope>NUCLEOTIDE SEQUENCE</scope>
    <source>
        <strain evidence="3">NIES 2893</strain>
    </source>
</reference>
<dbReference type="EMBL" id="BNJQ01000017">
    <property type="protein sequence ID" value="GHP07620.1"/>
    <property type="molecule type" value="Genomic_DNA"/>
</dbReference>
<evidence type="ECO:0000256" key="1">
    <source>
        <dbReference type="SAM" id="MobiDB-lite"/>
    </source>
</evidence>
<organism evidence="3 4">
    <name type="scientific">Pycnococcus provasolii</name>
    <dbReference type="NCBI Taxonomy" id="41880"/>
    <lineage>
        <taxon>Eukaryota</taxon>
        <taxon>Viridiplantae</taxon>
        <taxon>Chlorophyta</taxon>
        <taxon>Pseudoscourfieldiophyceae</taxon>
        <taxon>Pseudoscourfieldiales</taxon>
        <taxon>Pycnococcaceae</taxon>
        <taxon>Pycnococcus</taxon>
    </lineage>
</organism>
<evidence type="ECO:0000313" key="4">
    <source>
        <dbReference type="Proteomes" id="UP000660262"/>
    </source>
</evidence>